<gene>
    <name evidence="1" type="ORF">N7G274_007980</name>
</gene>
<keyword evidence="2" id="KW-1185">Reference proteome</keyword>
<dbReference type="InterPro" id="IPR027443">
    <property type="entry name" value="IPNS-like_sf"/>
</dbReference>
<evidence type="ECO:0000313" key="1">
    <source>
        <dbReference type="EMBL" id="KAL2039312.1"/>
    </source>
</evidence>
<dbReference type="Proteomes" id="UP001590950">
    <property type="component" value="Unassembled WGS sequence"/>
</dbReference>
<evidence type="ECO:0008006" key="3">
    <source>
        <dbReference type="Google" id="ProtNLM"/>
    </source>
</evidence>
<comment type="caution">
    <text evidence="1">The sequence shown here is derived from an EMBL/GenBank/DDBJ whole genome shotgun (WGS) entry which is preliminary data.</text>
</comment>
<sequence>MLKLRGCQIQTIALPVNASRGATTASQSTRSKPVGDISSVFPSLSGTASQPLPPRFADLKRRLIQGHEEQVTHGWHHLLAELREETGIIKALGSSIIPELAFGDLNNVNKRTAFRDGLHKRGVGIIRGVVSEQEALGWKELAERYIQSNPSTKGFPAEKPAVYELYWSPSQILARAHPNLLRTQSFLMSHWHCSNKSARISTSHPVIYADRLRIRQPGDSGFALGPHVDGGSCERWEENGYGRGGVYSEIFKGNWENYDPWESSCRLPVASNLYNGPGGCSMFRMFQGWLSMSLTGPGEGTLKVNPLLSKATAYFLLRPFFQPTKSSSDIGLAFLDAKNWQLEDQTTSVLQGAIPSNCQELNETLHPHLGLEDTMVHIPQVRPGDYVAWHCDTIHGVDKIHAGKSDSSVMYIPACPLTEANAEYLKRQRETFVNGTPSPDFPSGLGEGEHLGRLSTDFVMQNISIGAQRAMGLAKYDEGRRDIPPTERQMLEKANQILGFA</sequence>
<organism evidence="1 2">
    <name type="scientific">Stereocaulon virgatum</name>
    <dbReference type="NCBI Taxonomy" id="373712"/>
    <lineage>
        <taxon>Eukaryota</taxon>
        <taxon>Fungi</taxon>
        <taxon>Dikarya</taxon>
        <taxon>Ascomycota</taxon>
        <taxon>Pezizomycotina</taxon>
        <taxon>Lecanoromycetes</taxon>
        <taxon>OSLEUM clade</taxon>
        <taxon>Lecanoromycetidae</taxon>
        <taxon>Lecanorales</taxon>
        <taxon>Lecanorineae</taxon>
        <taxon>Stereocaulaceae</taxon>
        <taxon>Stereocaulon</taxon>
    </lineage>
</organism>
<dbReference type="EMBL" id="JBEFKJ010000026">
    <property type="protein sequence ID" value="KAL2039312.1"/>
    <property type="molecule type" value="Genomic_DNA"/>
</dbReference>
<accession>A0ABR4A053</accession>
<evidence type="ECO:0000313" key="2">
    <source>
        <dbReference type="Proteomes" id="UP001590950"/>
    </source>
</evidence>
<reference evidence="1 2" key="1">
    <citation type="submission" date="2024-09" db="EMBL/GenBank/DDBJ databases">
        <title>Rethinking Asexuality: The Enigmatic Case of Functional Sexual Genes in Lepraria (Stereocaulaceae).</title>
        <authorList>
            <person name="Doellman M."/>
            <person name="Sun Y."/>
            <person name="Barcenas-Pena A."/>
            <person name="Lumbsch H.T."/>
            <person name="Grewe F."/>
        </authorList>
    </citation>
    <scope>NUCLEOTIDE SEQUENCE [LARGE SCALE GENOMIC DNA]</scope>
    <source>
        <strain evidence="1 2">Mercado 3170</strain>
    </source>
</reference>
<dbReference type="Pfam" id="PF07350">
    <property type="entry name" value="Gig2-like"/>
    <property type="match status" value="1"/>
</dbReference>
<name>A0ABR4A053_9LECA</name>
<dbReference type="Gene3D" id="2.60.120.330">
    <property type="entry name" value="B-lactam Antibiotic, Isopenicillin N Synthase, Chain"/>
    <property type="match status" value="1"/>
</dbReference>
<dbReference type="PANTHER" id="PTHR30613">
    <property type="entry name" value="UNCHARACTERIZED PROTEIN YBIU-RELATED"/>
    <property type="match status" value="1"/>
</dbReference>
<protein>
    <recommendedName>
        <fullName evidence="3">DUF1479-domain-containing protein</fullName>
    </recommendedName>
</protein>
<dbReference type="SUPFAM" id="SSF51197">
    <property type="entry name" value="Clavaminate synthase-like"/>
    <property type="match status" value="1"/>
</dbReference>
<dbReference type="PANTHER" id="PTHR30613:SF1">
    <property type="entry name" value="DUF1479 DOMAIN PROTEIN (AFU_ORTHOLOGUE AFUA_5G09280)"/>
    <property type="match status" value="1"/>
</dbReference>
<proteinExistence type="predicted"/>
<dbReference type="InterPro" id="IPR010856">
    <property type="entry name" value="Gig2-like"/>
</dbReference>